<dbReference type="Pfam" id="PF04909">
    <property type="entry name" value="Amidohydro_2"/>
    <property type="match status" value="1"/>
</dbReference>
<dbReference type="PANTHER" id="PTHR42889">
    <property type="entry name" value="BLR3681 PROTEIN"/>
    <property type="match status" value="1"/>
</dbReference>
<reference evidence="2 3" key="1">
    <citation type="journal article" date="2019" name="Emerg. Microbes Infect.">
        <title>Comprehensive subspecies identification of 175 nontuberculous mycobacteria species based on 7547 genomic profiles.</title>
        <authorList>
            <person name="Matsumoto Y."/>
            <person name="Kinjo T."/>
            <person name="Motooka D."/>
            <person name="Nabeya D."/>
            <person name="Jung N."/>
            <person name="Uechi K."/>
            <person name="Horii T."/>
            <person name="Iida T."/>
            <person name="Fujita J."/>
            <person name="Nakamura S."/>
        </authorList>
    </citation>
    <scope>NUCLEOTIDE SEQUENCE [LARGE SCALE GENOMIC DNA]</scope>
    <source>
        <strain evidence="2 3">JCM 6370</strain>
    </source>
</reference>
<organism evidence="2 3">
    <name type="scientific">Mycolicibacterium pulveris</name>
    <name type="common">Mycobacterium pulveris</name>
    <dbReference type="NCBI Taxonomy" id="36813"/>
    <lineage>
        <taxon>Bacteria</taxon>
        <taxon>Bacillati</taxon>
        <taxon>Actinomycetota</taxon>
        <taxon>Actinomycetes</taxon>
        <taxon>Mycobacteriales</taxon>
        <taxon>Mycobacteriaceae</taxon>
        <taxon>Mycolicibacterium</taxon>
    </lineage>
</organism>
<dbReference type="Gene3D" id="3.20.20.140">
    <property type="entry name" value="Metal-dependent hydrolases"/>
    <property type="match status" value="1"/>
</dbReference>
<dbReference type="InterPro" id="IPR006680">
    <property type="entry name" value="Amidohydro-rel"/>
</dbReference>
<sequence length="368" mass="39930">MSLVVDAVAHAYNLAPGNRAPAATADEFAAFRTALLGMHQAWSDPAAACPPQAFVSTWDAESLGATLFLQSDTDIAVYHDTALTPVFKDGGSPLAVGARLAELYPGRVLLYAGVDATAGARALEHMDRVVDDYEITGFKFYPVTGTYGPDGVAEGVLLNDVHRMYPLLEHARELGVRHIAIHKSVPFRRESVDPYLNINDVDAPAVAFPDLTFEVVHAGFAFLEETAFLLARHPNVYATLEISMNLVVRYPRRFARILGALLAAAGPDRILHATGCMLTHPQPVIEAFRAFEMPQDLVEEEGFPPVDHAVKEAILGGNALRLYGLTDAAVFSHLADDHVSRWRAEHGRNAPWSRLPQPDVAAVGSVPQ</sequence>
<dbReference type="SUPFAM" id="SSF51556">
    <property type="entry name" value="Metallo-dependent hydrolases"/>
    <property type="match status" value="1"/>
</dbReference>
<dbReference type="EMBL" id="AP022599">
    <property type="protein sequence ID" value="BBY83443.1"/>
    <property type="molecule type" value="Genomic_DNA"/>
</dbReference>
<dbReference type="AlphaFoldDB" id="A0A7I7URJ8"/>
<dbReference type="Proteomes" id="UP000467252">
    <property type="component" value="Chromosome"/>
</dbReference>
<dbReference type="GO" id="GO:0016787">
    <property type="term" value="F:hydrolase activity"/>
    <property type="evidence" value="ECO:0007669"/>
    <property type="project" value="InterPro"/>
</dbReference>
<feature type="domain" description="Amidohydrolase-related" evidence="1">
    <location>
        <begin position="103"/>
        <end position="325"/>
    </location>
</feature>
<accession>A0A7I7URJ8</accession>
<dbReference type="RefSeq" id="WP_163904279.1">
    <property type="nucleotide sequence ID" value="NZ_AP022599.1"/>
</dbReference>
<gene>
    <name evidence="2" type="ORF">MPUL_46010</name>
</gene>
<protein>
    <recommendedName>
        <fullName evidence="1">Amidohydrolase-related domain-containing protein</fullName>
    </recommendedName>
</protein>
<evidence type="ECO:0000313" key="2">
    <source>
        <dbReference type="EMBL" id="BBY83443.1"/>
    </source>
</evidence>
<evidence type="ECO:0000259" key="1">
    <source>
        <dbReference type="Pfam" id="PF04909"/>
    </source>
</evidence>
<name>A0A7I7URJ8_MYCPV</name>
<evidence type="ECO:0000313" key="3">
    <source>
        <dbReference type="Proteomes" id="UP000467252"/>
    </source>
</evidence>
<dbReference type="PANTHER" id="PTHR42889:SF1">
    <property type="entry name" value="BLR3681 PROTEIN"/>
    <property type="match status" value="1"/>
</dbReference>
<proteinExistence type="predicted"/>
<dbReference type="InterPro" id="IPR032466">
    <property type="entry name" value="Metal_Hydrolase"/>
</dbReference>
<keyword evidence="3" id="KW-1185">Reference proteome</keyword>